<keyword evidence="2 5" id="KW-0689">Ribosomal protein</keyword>
<dbReference type="InterPro" id="IPR031414">
    <property type="entry name" value="Ribosomal_bTHX"/>
</dbReference>
<dbReference type="RefSeq" id="WP_121459869.1">
    <property type="nucleotide sequence ID" value="NZ_RBXB01000001.1"/>
</dbReference>
<sequence>MGKGDKKTRRGKINSGSYGKTRPKKSSKSVVISEKPEVAEKAPKAKKTKKAED</sequence>
<evidence type="ECO:0000256" key="3">
    <source>
        <dbReference type="ARBA" id="ARBA00023274"/>
    </source>
</evidence>
<dbReference type="Proteomes" id="UP000272428">
    <property type="component" value="Unassembled WGS sequence"/>
</dbReference>
<keyword evidence="6" id="KW-1185">Reference proteome</keyword>
<comment type="similarity">
    <text evidence="1">Belongs to the bacterial ribosomal protein bTHX family.</text>
</comment>
<evidence type="ECO:0000313" key="5">
    <source>
        <dbReference type="EMBL" id="RKT00911.1"/>
    </source>
</evidence>
<accession>A0A495SKW0</accession>
<name>A0A495SKW0_9FLAO</name>
<dbReference type="AlphaFoldDB" id="A0A495SKW0"/>
<dbReference type="EMBL" id="RBXB01000001">
    <property type="protein sequence ID" value="RKT00911.1"/>
    <property type="molecule type" value="Genomic_DNA"/>
</dbReference>
<dbReference type="GO" id="GO:1990904">
    <property type="term" value="C:ribonucleoprotein complex"/>
    <property type="evidence" value="ECO:0007669"/>
    <property type="project" value="UniProtKB-KW"/>
</dbReference>
<evidence type="ECO:0000313" key="6">
    <source>
        <dbReference type="Proteomes" id="UP000272428"/>
    </source>
</evidence>
<feature type="compositionally biased region" description="Basic residues" evidence="4">
    <location>
        <begin position="1"/>
        <end position="12"/>
    </location>
</feature>
<dbReference type="GO" id="GO:0005840">
    <property type="term" value="C:ribosome"/>
    <property type="evidence" value="ECO:0007669"/>
    <property type="project" value="UniProtKB-KW"/>
</dbReference>
<dbReference type="NCBIfam" id="TIGR04560">
    <property type="entry name" value="ribo_THX"/>
    <property type="match status" value="1"/>
</dbReference>
<dbReference type="Pfam" id="PF17070">
    <property type="entry name" value="Thx"/>
    <property type="match status" value="1"/>
</dbReference>
<gene>
    <name evidence="5" type="ORF">BCF58_0113</name>
</gene>
<feature type="compositionally biased region" description="Basic and acidic residues" evidence="4">
    <location>
        <begin position="34"/>
        <end position="43"/>
    </location>
</feature>
<reference evidence="5 6" key="1">
    <citation type="submission" date="2018-10" db="EMBL/GenBank/DDBJ databases">
        <title>Genomic Encyclopedia of Archaeal and Bacterial Type Strains, Phase II (KMG-II): from individual species to whole genera.</title>
        <authorList>
            <person name="Goeker M."/>
        </authorList>
    </citation>
    <scope>NUCLEOTIDE SEQUENCE [LARGE SCALE GENOMIC DNA]</scope>
    <source>
        <strain evidence="5 6">DSM 14219</strain>
    </source>
</reference>
<evidence type="ECO:0000256" key="2">
    <source>
        <dbReference type="ARBA" id="ARBA00022980"/>
    </source>
</evidence>
<evidence type="ECO:0000256" key="1">
    <source>
        <dbReference type="ARBA" id="ARBA00010834"/>
    </source>
</evidence>
<proteinExistence type="inferred from homology"/>
<protein>
    <submittedName>
        <fullName evidence="5">SSU ribosomal protein S31P</fullName>
    </submittedName>
</protein>
<feature type="compositionally biased region" description="Basic residues" evidence="4">
    <location>
        <begin position="44"/>
        <end position="53"/>
    </location>
</feature>
<evidence type="ECO:0000256" key="4">
    <source>
        <dbReference type="SAM" id="MobiDB-lite"/>
    </source>
</evidence>
<organism evidence="5 6">
    <name type="scientific">Chryseobacterium defluvii</name>
    <dbReference type="NCBI Taxonomy" id="160396"/>
    <lineage>
        <taxon>Bacteria</taxon>
        <taxon>Pseudomonadati</taxon>
        <taxon>Bacteroidota</taxon>
        <taxon>Flavobacteriia</taxon>
        <taxon>Flavobacteriales</taxon>
        <taxon>Weeksellaceae</taxon>
        <taxon>Chryseobacterium group</taxon>
        <taxon>Chryseobacterium</taxon>
    </lineage>
</organism>
<keyword evidence="3" id="KW-0687">Ribonucleoprotein</keyword>
<dbReference type="InterPro" id="IPR030826">
    <property type="entry name" value="Ribosomal_bTHX/bTHXc/bTHXm"/>
</dbReference>
<feature type="region of interest" description="Disordered" evidence="4">
    <location>
        <begin position="1"/>
        <end position="53"/>
    </location>
</feature>
<comment type="caution">
    <text evidence="5">The sequence shown here is derived from an EMBL/GenBank/DDBJ whole genome shotgun (WGS) entry which is preliminary data.</text>
</comment>